<dbReference type="PANTHER" id="PTHR35176:SF6">
    <property type="entry name" value="HEME OXYGENASE HI_0854-RELATED"/>
    <property type="match status" value="1"/>
</dbReference>
<keyword evidence="5" id="KW-1185">Reference proteome</keyword>
<dbReference type="OrthoDB" id="5345368at2"/>
<dbReference type="SUPFAM" id="SSF50475">
    <property type="entry name" value="FMN-binding split barrel"/>
    <property type="match status" value="1"/>
</dbReference>
<dbReference type="Gene3D" id="2.30.110.10">
    <property type="entry name" value="Electron Transport, Fmn-binding Protein, Chain A"/>
    <property type="match status" value="1"/>
</dbReference>
<gene>
    <name evidence="4" type="ORF">SAMN05444390_103320</name>
</gene>
<accession>A0A1H6CAE5</accession>
<dbReference type="GO" id="GO:0016627">
    <property type="term" value="F:oxidoreductase activity, acting on the CH-CH group of donors"/>
    <property type="evidence" value="ECO:0007669"/>
    <property type="project" value="TreeGrafter"/>
</dbReference>
<feature type="domain" description="Pyridoxamine 5'-phosphate oxidase N-terminal" evidence="3">
    <location>
        <begin position="12"/>
        <end position="142"/>
    </location>
</feature>
<dbReference type="InterPro" id="IPR012349">
    <property type="entry name" value="Split_barrel_FMN-bd"/>
</dbReference>
<feature type="region of interest" description="Disordered" evidence="2">
    <location>
        <begin position="161"/>
        <end position="184"/>
    </location>
</feature>
<reference evidence="4 5" key="1">
    <citation type="submission" date="2016-10" db="EMBL/GenBank/DDBJ databases">
        <authorList>
            <person name="de Groot N.N."/>
        </authorList>
    </citation>
    <scope>NUCLEOTIDE SEQUENCE [LARGE SCALE GENOMIC DNA]</scope>
    <source>
        <strain evidence="4 5">DSM 22012</strain>
    </source>
</reference>
<dbReference type="EMBL" id="FNVQ01000003">
    <property type="protein sequence ID" value="SEG69888.1"/>
    <property type="molecule type" value="Genomic_DNA"/>
</dbReference>
<dbReference type="InterPro" id="IPR011576">
    <property type="entry name" value="Pyridox_Oxase_N"/>
</dbReference>
<proteinExistence type="predicted"/>
<dbReference type="AlphaFoldDB" id="A0A1H6CAE5"/>
<evidence type="ECO:0000313" key="4">
    <source>
        <dbReference type="EMBL" id="SEG69888.1"/>
    </source>
</evidence>
<keyword evidence="1" id="KW-0560">Oxidoreductase</keyword>
<dbReference type="PIRSF" id="PIRSF004633">
    <property type="entry name" value="UCP_PLP_oxd"/>
    <property type="match status" value="1"/>
</dbReference>
<dbReference type="GO" id="GO:0005829">
    <property type="term" value="C:cytosol"/>
    <property type="evidence" value="ECO:0007669"/>
    <property type="project" value="TreeGrafter"/>
</dbReference>
<feature type="compositionally biased region" description="Basic and acidic residues" evidence="2">
    <location>
        <begin position="172"/>
        <end position="184"/>
    </location>
</feature>
<dbReference type="Pfam" id="PF01243">
    <property type="entry name" value="PNPOx_N"/>
    <property type="match status" value="1"/>
</dbReference>
<evidence type="ECO:0000313" key="5">
    <source>
        <dbReference type="Proteomes" id="UP000236745"/>
    </source>
</evidence>
<organism evidence="4 5">
    <name type="scientific">Marinobacterium lutimaris</name>
    <dbReference type="NCBI Taxonomy" id="568106"/>
    <lineage>
        <taxon>Bacteria</taxon>
        <taxon>Pseudomonadati</taxon>
        <taxon>Pseudomonadota</taxon>
        <taxon>Gammaproteobacteria</taxon>
        <taxon>Oceanospirillales</taxon>
        <taxon>Oceanospirillaceae</taxon>
        <taxon>Marinobacterium</taxon>
    </lineage>
</organism>
<evidence type="ECO:0000256" key="1">
    <source>
        <dbReference type="ARBA" id="ARBA00023002"/>
    </source>
</evidence>
<name>A0A1H6CAE5_9GAMM</name>
<dbReference type="Proteomes" id="UP000236745">
    <property type="component" value="Unassembled WGS sequence"/>
</dbReference>
<dbReference type="RefSeq" id="WP_104004159.1">
    <property type="nucleotide sequence ID" value="NZ_FNVQ01000003.1"/>
</dbReference>
<sequence>MTLNNHGEKVAAEVLAFIHSRRSLMLSTLTPEGYPYASYAPFTCVDGQIYLLLSEIAIHAVNLQNNRVASVLIIEDEDSAEELFARRRVSYMVQSEMIETESQAWHTGVQHLADRLGPRIEGLSKLTDFKLFRLTPRRGRYVKGFGKAFALEGMNLSGEGISHLRDGHKRREANDAKEVEHTPA</sequence>
<dbReference type="InterPro" id="IPR052019">
    <property type="entry name" value="F420H2_bilvrd_red/Heme_oxyg"/>
</dbReference>
<protein>
    <recommendedName>
        <fullName evidence="3">Pyridoxamine 5'-phosphate oxidase N-terminal domain-containing protein</fullName>
    </recommendedName>
</protein>
<dbReference type="InterPro" id="IPR014419">
    <property type="entry name" value="HutZ"/>
</dbReference>
<dbReference type="GO" id="GO:0070967">
    <property type="term" value="F:coenzyme F420 binding"/>
    <property type="evidence" value="ECO:0007669"/>
    <property type="project" value="TreeGrafter"/>
</dbReference>
<evidence type="ECO:0000259" key="3">
    <source>
        <dbReference type="Pfam" id="PF01243"/>
    </source>
</evidence>
<dbReference type="PANTHER" id="PTHR35176">
    <property type="entry name" value="HEME OXYGENASE HI_0854-RELATED"/>
    <property type="match status" value="1"/>
</dbReference>
<evidence type="ECO:0000256" key="2">
    <source>
        <dbReference type="SAM" id="MobiDB-lite"/>
    </source>
</evidence>